<name>A0AA86J0K6_9CAUD</name>
<accession>A0AA86J0K6</accession>
<evidence type="ECO:0008006" key="3">
    <source>
        <dbReference type="Google" id="ProtNLM"/>
    </source>
</evidence>
<proteinExistence type="predicted"/>
<keyword evidence="2" id="KW-1185">Reference proteome</keyword>
<dbReference type="EMBL" id="LC779065">
    <property type="protein sequence ID" value="BES79867.1"/>
    <property type="molecule type" value="Genomic_DNA"/>
</dbReference>
<evidence type="ECO:0000313" key="1">
    <source>
        <dbReference type="EMBL" id="BES79867.1"/>
    </source>
</evidence>
<sequence>MKTYAGIGSRETPDNIQEIMTTVASALEKMGFILRSGGADGADLAFENGVVDPSMKEIYIPFKGFNKSSSDLILDTFDNAQDAYATVDEFHPNPFAVKRWKKSYQLMARNSYQVLGRDHKSPSNFIICWTVGGKVKGGTGQALRMAKKYNIRVINLGSETGISDLKQLFIDIENGMYND</sequence>
<reference evidence="1 2" key="1">
    <citation type="submission" date="2023-09" db="EMBL/GenBank/DDBJ databases">
        <title>Analysis of phage genome (vB_Yru_GN1) of the bacterium (Yersinia ruckeri).</title>
        <authorList>
            <person name="Ganjoor M.S."/>
            <person name="Bouzari M."/>
            <person name="Soleimani-Delfan A."/>
        </authorList>
    </citation>
    <scope>NUCLEOTIDE SEQUENCE [LARGE SCALE GENOMIC DNA]</scope>
    <source>
        <strain evidence="2">vB_Yru_GN1</strain>
    </source>
</reference>
<organism evidence="1 2">
    <name type="scientific">Yersinia phage vB_Yru_GN1</name>
    <dbReference type="NCBI Taxonomy" id="3074381"/>
    <lineage>
        <taxon>Viruses</taxon>
        <taxon>Duplodnaviria</taxon>
        <taxon>Heunggongvirae</taxon>
        <taxon>Uroviricota</taxon>
        <taxon>Caudoviricetes</taxon>
        <taxon>Caudoviricetes incertae sedis</taxon>
        <taxon>Sepahanvirus</taxon>
        <taxon>Sepahanvirus vB-Yru-GN1</taxon>
    </lineage>
</organism>
<dbReference type="Gene3D" id="3.40.50.450">
    <property type="match status" value="1"/>
</dbReference>
<protein>
    <recommendedName>
        <fullName evidence="3">DNA recombination-mediator protein A</fullName>
    </recommendedName>
</protein>
<evidence type="ECO:0000313" key="2">
    <source>
        <dbReference type="Proteomes" id="UP001304813"/>
    </source>
</evidence>
<dbReference type="Proteomes" id="UP001304813">
    <property type="component" value="Segment"/>
</dbReference>